<comment type="caution">
    <text evidence="1">The sequence shown here is derived from an EMBL/GenBank/DDBJ whole genome shotgun (WGS) entry which is preliminary data.</text>
</comment>
<sequence length="77" mass="8070">MNAFTWVLVLVLGGAAAIWAWDALRSRRDPARGRTSVSPALLRGARLGAAGGGADGVMLMNQESRRAHERQAGGRAG</sequence>
<name>A0ABV8IJ04_9ACTN</name>
<accession>A0ABV8IJ04</accession>
<proteinExistence type="predicted"/>
<gene>
    <name evidence="1" type="ORF">ACFOWE_32100</name>
</gene>
<evidence type="ECO:0000313" key="2">
    <source>
        <dbReference type="Proteomes" id="UP001595850"/>
    </source>
</evidence>
<keyword evidence="2" id="KW-1185">Reference proteome</keyword>
<dbReference type="EMBL" id="JBHSBM010000075">
    <property type="protein sequence ID" value="MFC4062948.1"/>
    <property type="molecule type" value="Genomic_DNA"/>
</dbReference>
<dbReference type="RefSeq" id="WP_377294520.1">
    <property type="nucleotide sequence ID" value="NZ_JBHSBM010000075.1"/>
</dbReference>
<organism evidence="1 2">
    <name type="scientific">Planomonospora corallina</name>
    <dbReference type="NCBI Taxonomy" id="1806052"/>
    <lineage>
        <taxon>Bacteria</taxon>
        <taxon>Bacillati</taxon>
        <taxon>Actinomycetota</taxon>
        <taxon>Actinomycetes</taxon>
        <taxon>Streptosporangiales</taxon>
        <taxon>Streptosporangiaceae</taxon>
        <taxon>Planomonospora</taxon>
    </lineage>
</organism>
<dbReference type="Proteomes" id="UP001595850">
    <property type="component" value="Unassembled WGS sequence"/>
</dbReference>
<protein>
    <submittedName>
        <fullName evidence="1">Uncharacterized protein</fullName>
    </submittedName>
</protein>
<reference evidence="2" key="1">
    <citation type="journal article" date="2019" name="Int. J. Syst. Evol. Microbiol.">
        <title>The Global Catalogue of Microorganisms (GCM) 10K type strain sequencing project: providing services to taxonomists for standard genome sequencing and annotation.</title>
        <authorList>
            <consortium name="The Broad Institute Genomics Platform"/>
            <consortium name="The Broad Institute Genome Sequencing Center for Infectious Disease"/>
            <person name="Wu L."/>
            <person name="Ma J."/>
        </authorList>
    </citation>
    <scope>NUCLEOTIDE SEQUENCE [LARGE SCALE GENOMIC DNA]</scope>
    <source>
        <strain evidence="2">TBRC 4489</strain>
    </source>
</reference>
<evidence type="ECO:0000313" key="1">
    <source>
        <dbReference type="EMBL" id="MFC4062948.1"/>
    </source>
</evidence>